<comment type="caution">
    <text evidence="5">The sequence shown here is derived from an EMBL/GenBank/DDBJ whole genome shotgun (WGS) entry which is preliminary data.</text>
</comment>
<dbReference type="EMBL" id="JAHBAY010000003">
    <property type="protein sequence ID" value="MBT0769064.1"/>
    <property type="molecule type" value="Genomic_DNA"/>
</dbReference>
<proteinExistence type="predicted"/>
<evidence type="ECO:0000313" key="5">
    <source>
        <dbReference type="EMBL" id="MBT0769064.1"/>
    </source>
</evidence>
<dbReference type="Proteomes" id="UP001197247">
    <property type="component" value="Unassembled WGS sequence"/>
</dbReference>
<dbReference type="Pfam" id="PF13640">
    <property type="entry name" value="2OG-FeII_Oxy_3"/>
    <property type="match status" value="1"/>
</dbReference>
<keyword evidence="2" id="KW-0223">Dioxygenase</keyword>
<organism evidence="5 6">
    <name type="scientific">Kineosporia corallincola</name>
    <dbReference type="NCBI Taxonomy" id="2835133"/>
    <lineage>
        <taxon>Bacteria</taxon>
        <taxon>Bacillati</taxon>
        <taxon>Actinomycetota</taxon>
        <taxon>Actinomycetes</taxon>
        <taxon>Kineosporiales</taxon>
        <taxon>Kineosporiaceae</taxon>
        <taxon>Kineosporia</taxon>
    </lineage>
</organism>
<comment type="cofactor">
    <cofactor evidence="1">
        <name>L-ascorbate</name>
        <dbReference type="ChEBI" id="CHEBI:38290"/>
    </cofactor>
</comment>
<reference evidence="5 6" key="1">
    <citation type="submission" date="2021-05" db="EMBL/GenBank/DDBJ databases">
        <title>Kineosporia and Streptomyces sp. nov. two new marine actinobacteria isolated from Coral.</title>
        <authorList>
            <person name="Buangrab K."/>
            <person name="Sutthacheep M."/>
            <person name="Yeemin T."/>
            <person name="Harunari E."/>
            <person name="Igarashi Y."/>
            <person name="Kanchanasin P."/>
            <person name="Tanasupawat S."/>
            <person name="Phongsopitanun W."/>
        </authorList>
    </citation>
    <scope>NUCLEOTIDE SEQUENCE [LARGE SCALE GENOMIC DNA]</scope>
    <source>
        <strain evidence="5 6">J2-2</strain>
    </source>
</reference>
<evidence type="ECO:0000256" key="1">
    <source>
        <dbReference type="ARBA" id="ARBA00001961"/>
    </source>
</evidence>
<evidence type="ECO:0000313" key="6">
    <source>
        <dbReference type="Proteomes" id="UP001197247"/>
    </source>
</evidence>
<dbReference type="RefSeq" id="WP_214155354.1">
    <property type="nucleotide sequence ID" value="NZ_JAHBAY010000003.1"/>
</dbReference>
<dbReference type="SMART" id="SM00702">
    <property type="entry name" value="P4Hc"/>
    <property type="match status" value="1"/>
</dbReference>
<dbReference type="Gene3D" id="2.60.120.620">
    <property type="entry name" value="q2cbj1_9rhob like domain"/>
    <property type="match status" value="1"/>
</dbReference>
<dbReference type="InterPro" id="IPR044862">
    <property type="entry name" value="Pro_4_hyd_alph_FE2OG_OXY"/>
</dbReference>
<accession>A0ABS5TF71</accession>
<protein>
    <submittedName>
        <fullName evidence="5">2OG-Fe(II) oxygenase</fullName>
    </submittedName>
</protein>
<name>A0ABS5TF71_9ACTN</name>
<gene>
    <name evidence="5" type="ORF">KIH74_09015</name>
</gene>
<keyword evidence="3" id="KW-0560">Oxidoreductase</keyword>
<feature type="domain" description="Prolyl 4-hydroxylase alpha subunit" evidence="4">
    <location>
        <begin position="31"/>
        <end position="251"/>
    </location>
</feature>
<evidence type="ECO:0000256" key="2">
    <source>
        <dbReference type="ARBA" id="ARBA00022964"/>
    </source>
</evidence>
<sequence>MTGVLTESVLASVDLEDVLAQRAWLRCSDPFPHVIAHDVFTPRFYAELSGALRSVLDRGLSETSDRARFSRTMRGYDAYGLSITHETGGPLALFVSPAWRDLLCGLFGVERTPYVYAGAHHHAPFSEDGFIHNDFNPIWFPRSVPGDEAIVTPAFGRCHFKTGEGTLEPHEKVETVRGAVAILYLLNDGWRTGDGGETALFATRSGPLARPQVTAAPVNNSLVAFECTPNSFHAFLKNHRLPRTSIIMWVHRGLAEASQRYGADRLERWER</sequence>
<keyword evidence="6" id="KW-1185">Reference proteome</keyword>
<evidence type="ECO:0000259" key="4">
    <source>
        <dbReference type="SMART" id="SM00702"/>
    </source>
</evidence>
<evidence type="ECO:0000256" key="3">
    <source>
        <dbReference type="ARBA" id="ARBA00023002"/>
    </source>
</evidence>
<dbReference type="InterPro" id="IPR006620">
    <property type="entry name" value="Pro_4_hyd_alph"/>
</dbReference>